<dbReference type="GO" id="GO:0016706">
    <property type="term" value="F:2-oxoglutarate-dependent dioxygenase activity"/>
    <property type="evidence" value="ECO:0007669"/>
    <property type="project" value="UniProtKB-ARBA"/>
</dbReference>
<name>A0A6B1D2G4_9CHLR</name>
<dbReference type="EMBL" id="VXMH01000009">
    <property type="protein sequence ID" value="MYC93603.1"/>
    <property type="molecule type" value="Genomic_DNA"/>
</dbReference>
<accession>A0A6B1D2G4</accession>
<sequence>MRSQKKGWENVSVQEAIDHLDLFGYCLLEEAIPAELAEGMAERFFALHEDPGNRAYFQDPNEDLYQTLFGLLNLDSSSWTCAAHPDVLAVVRHFLGEDIRLAEACSKWVKPGAPAGGVHTDSAQDLPELLPDTPWMINSIWMMTDFTEEIGATRIMPTSHRLRRRPPRGMKADDRRLLPITGRRGSVFMWHGGVWHANGANTTMDQHRMALNIAYYPPWWNLAREGGHQPIWPETFERMPPELQRLTRNRVAREREEIYERR</sequence>
<comment type="caution">
    <text evidence="1">The sequence shown here is derived from an EMBL/GenBank/DDBJ whole genome shotgun (WGS) entry which is preliminary data.</text>
</comment>
<protein>
    <recommendedName>
        <fullName evidence="2">Phytanoyl-CoA dioxygenase family protein</fullName>
    </recommendedName>
</protein>
<organism evidence="1">
    <name type="scientific">Caldilineaceae bacterium SB0661_bin_32</name>
    <dbReference type="NCBI Taxonomy" id="2605255"/>
    <lineage>
        <taxon>Bacteria</taxon>
        <taxon>Bacillati</taxon>
        <taxon>Chloroflexota</taxon>
        <taxon>Caldilineae</taxon>
        <taxon>Caldilineales</taxon>
        <taxon>Caldilineaceae</taxon>
    </lineage>
</organism>
<evidence type="ECO:0008006" key="2">
    <source>
        <dbReference type="Google" id="ProtNLM"/>
    </source>
</evidence>
<dbReference type="SUPFAM" id="SSF51197">
    <property type="entry name" value="Clavaminate synthase-like"/>
    <property type="match status" value="1"/>
</dbReference>
<dbReference type="Gene3D" id="2.60.120.620">
    <property type="entry name" value="q2cbj1_9rhob like domain"/>
    <property type="match status" value="1"/>
</dbReference>
<gene>
    <name evidence="1" type="ORF">F4X14_01410</name>
</gene>
<dbReference type="PANTHER" id="PTHR20883:SF48">
    <property type="entry name" value="ECTOINE DIOXYGENASE"/>
    <property type="match status" value="1"/>
</dbReference>
<dbReference type="InterPro" id="IPR008775">
    <property type="entry name" value="Phytyl_CoA_dOase-like"/>
</dbReference>
<reference evidence="1" key="1">
    <citation type="submission" date="2019-09" db="EMBL/GenBank/DDBJ databases">
        <title>Characterisation of the sponge microbiome using genome-centric metagenomics.</title>
        <authorList>
            <person name="Engelberts J.P."/>
            <person name="Robbins S.J."/>
            <person name="De Goeij J.M."/>
            <person name="Aranda M."/>
            <person name="Bell S.C."/>
            <person name="Webster N.S."/>
        </authorList>
    </citation>
    <scope>NUCLEOTIDE SEQUENCE</scope>
    <source>
        <strain evidence="1">SB0661_bin_32</strain>
    </source>
</reference>
<dbReference type="GO" id="GO:0005506">
    <property type="term" value="F:iron ion binding"/>
    <property type="evidence" value="ECO:0007669"/>
    <property type="project" value="UniProtKB-ARBA"/>
</dbReference>
<dbReference type="Pfam" id="PF05721">
    <property type="entry name" value="PhyH"/>
    <property type="match status" value="1"/>
</dbReference>
<dbReference type="PANTHER" id="PTHR20883">
    <property type="entry name" value="PHYTANOYL-COA DIOXYGENASE DOMAIN CONTAINING 1"/>
    <property type="match status" value="1"/>
</dbReference>
<dbReference type="AlphaFoldDB" id="A0A6B1D2G4"/>
<evidence type="ECO:0000313" key="1">
    <source>
        <dbReference type="EMBL" id="MYC93603.1"/>
    </source>
</evidence>
<proteinExistence type="predicted"/>